<dbReference type="GO" id="GO:0045493">
    <property type="term" value="P:xylan catabolic process"/>
    <property type="evidence" value="ECO:0007669"/>
    <property type="project" value="InterPro"/>
</dbReference>
<accession>A0A9W6D9N9</accession>
<dbReference type="InterPro" id="IPR036881">
    <property type="entry name" value="Glyco_hydro_3_C_sf"/>
</dbReference>
<dbReference type="Proteomes" id="UP001057868">
    <property type="component" value="Unassembled WGS sequence"/>
</dbReference>
<gene>
    <name evidence="5" type="ORF">CFOLD11_13510</name>
</gene>
<dbReference type="InterPro" id="IPR026891">
    <property type="entry name" value="Fn3-like"/>
</dbReference>
<comment type="caution">
    <text evidence="5">The sequence shown here is derived from an EMBL/GenBank/DDBJ whole genome shotgun (WGS) entry which is preliminary data.</text>
</comment>
<dbReference type="InterPro" id="IPR008979">
    <property type="entry name" value="Galactose-bd-like_sf"/>
</dbReference>
<proteinExistence type="inferred from homology"/>
<dbReference type="Gene3D" id="2.60.120.380">
    <property type="match status" value="1"/>
</dbReference>
<dbReference type="EMBL" id="BQXY01000002">
    <property type="protein sequence ID" value="GKU24525.1"/>
    <property type="molecule type" value="Genomic_DNA"/>
</dbReference>
<evidence type="ECO:0000256" key="3">
    <source>
        <dbReference type="ARBA" id="ARBA00022801"/>
    </source>
</evidence>
<dbReference type="Gene3D" id="3.20.20.300">
    <property type="entry name" value="Glycoside hydrolase, family 3, N-terminal domain"/>
    <property type="match status" value="1"/>
</dbReference>
<feature type="domain" description="Fibronectin type III-like" evidence="4">
    <location>
        <begin position="746"/>
        <end position="816"/>
    </location>
</feature>
<dbReference type="SUPFAM" id="SSF51445">
    <property type="entry name" value="(Trans)glycosidases"/>
    <property type="match status" value="1"/>
</dbReference>
<dbReference type="InterPro" id="IPR036962">
    <property type="entry name" value="Glyco_hydro_3_N_sf"/>
</dbReference>
<evidence type="ECO:0000313" key="5">
    <source>
        <dbReference type="EMBL" id="GKU24525.1"/>
    </source>
</evidence>
<dbReference type="GO" id="GO:0031222">
    <property type="term" value="P:arabinan catabolic process"/>
    <property type="evidence" value="ECO:0007669"/>
    <property type="project" value="TreeGrafter"/>
</dbReference>
<evidence type="ECO:0000256" key="2">
    <source>
        <dbReference type="ARBA" id="ARBA00022729"/>
    </source>
</evidence>
<dbReference type="Gene3D" id="2.60.40.10">
    <property type="entry name" value="Immunoglobulins"/>
    <property type="match status" value="1"/>
</dbReference>
<dbReference type="SMART" id="SM01217">
    <property type="entry name" value="Fn3_like"/>
    <property type="match status" value="1"/>
</dbReference>
<evidence type="ECO:0000259" key="4">
    <source>
        <dbReference type="SMART" id="SM01217"/>
    </source>
</evidence>
<keyword evidence="2" id="KW-0732">Signal</keyword>
<reference evidence="5" key="1">
    <citation type="journal article" date="2023" name="Int. J. Syst. Evol. Microbiol.">
        <title>&lt;i&gt;Clostridium folliculivorans&lt;/i&gt; sp. nov., isolated from soil samples of an organic paddy in Japan.</title>
        <authorList>
            <person name="Tazawa J."/>
            <person name="Kobayashi H."/>
            <person name="Tanizawa Y."/>
            <person name="Uchino A."/>
            <person name="Tanaka F."/>
            <person name="Urashima Y."/>
            <person name="Miura S."/>
            <person name="Sakamoto M."/>
            <person name="Ohkuma M."/>
            <person name="Tohno M."/>
        </authorList>
    </citation>
    <scope>NUCLEOTIDE SEQUENCE</scope>
    <source>
        <strain evidence="5">D1-1</strain>
    </source>
</reference>
<sequence>MKNDIFKTSKHMYPYLNPSLPLIERIDDLISRMTLDEKISMIPTRQGEVERLGIKAYNVGGEAAHGVVSNLGTATVFPQPQGLSCTWNSKLMKEIGGIIGDEARVYYKKNNEEGGLTLWAPTIDMERDPRWGRTEEAYGEDPCLTGKLSAELIKGMQGNHEFYLKMVPAPKHFYGNNNEEGRIFCSSSIDPRNKHEYYLKAFEKAFTVGKAFSMMTAYNEINGRPCLVNHEVKDIVKDKWGCDGFIVCDGGDMSQTVEYHKYYKTHAETIANALKNGVDVMTDDRELVISATKEAIDMGLLSENDLNNSLKNIFKVRFKLGQFDPQEINPYESIPESILNCENHKKVAKKAAEEAIVLLKNNNSFLPLKKENLKKVSVIGPLADVVYRDWYTGRHEYKITPLEGIIDKLGREKVSYCSGNDIVKIKNIDSGKTLKVDNASKNLMFGNESSKENEKFELSDWGWDSCTLRSISEDKYLTTNDKDITANADEVFGWFVREVFKVKECKNNNVSINSWNNSNLYLDQDSYLKVNDMQDKVNNSLEDHNRLNLQDKLKIEKILDGKSEAVKAAENSDVAMVFVGNNPVINGKEEIDREDITLAKAQEELVKAVYESNPNTIVVVVGSYPFAINFIDENIPAILYTAHGCQELGSAISNVLFGDYSPSGRLSMTWYKDLKQLPPINDYDIIKGNRTYMYFDRDPLYPFGHGLTYTSFEYKDLQFSSEEIDEFGQITISFNVENTGQFDSDEVVQLYVKSNNSKVKRPFKELKDFKRLTVKKGESKKVELVLKSEDLAFWDVRSNDFLLEEGFYTIMIGSSSKDIRLEKTIKVNGSCLKNRECRKEIFAENYDDYNNIIIQEWQPGEDCVAAISDESYLRFNDIEFTSEISKCEILISNNDIAIELFLDSIENSAIASYRYLKSADSDWCTKVCFEIKPVVGVHDLYIKLNKGIKLRSFRVI</sequence>
<dbReference type="GO" id="GO:0008422">
    <property type="term" value="F:beta-glucosidase activity"/>
    <property type="evidence" value="ECO:0007669"/>
    <property type="project" value="UniProtKB-ARBA"/>
</dbReference>
<dbReference type="Gene3D" id="2.60.120.260">
    <property type="entry name" value="Galactose-binding domain-like"/>
    <property type="match status" value="1"/>
</dbReference>
<dbReference type="Pfam" id="PF14310">
    <property type="entry name" value="Fn3-like"/>
    <property type="match status" value="1"/>
</dbReference>
<keyword evidence="6" id="KW-1185">Reference proteome</keyword>
<dbReference type="Pfam" id="PF01915">
    <property type="entry name" value="Glyco_hydro_3_C"/>
    <property type="match status" value="1"/>
</dbReference>
<dbReference type="Pfam" id="PF00933">
    <property type="entry name" value="Glyco_hydro_3"/>
    <property type="match status" value="1"/>
</dbReference>
<dbReference type="InterPro" id="IPR013783">
    <property type="entry name" value="Ig-like_fold"/>
</dbReference>
<keyword evidence="3" id="KW-0378">Hydrolase</keyword>
<dbReference type="AlphaFoldDB" id="A0A9W6D9N9"/>
<dbReference type="SUPFAM" id="SSF49785">
    <property type="entry name" value="Galactose-binding domain-like"/>
    <property type="match status" value="1"/>
</dbReference>
<dbReference type="GO" id="GO:0009044">
    <property type="term" value="F:xylan 1,4-beta-xylosidase activity"/>
    <property type="evidence" value="ECO:0007669"/>
    <property type="project" value="InterPro"/>
</dbReference>
<dbReference type="PANTHER" id="PTHR42721">
    <property type="entry name" value="SUGAR HYDROLASE-RELATED"/>
    <property type="match status" value="1"/>
</dbReference>
<dbReference type="InterPro" id="IPR001764">
    <property type="entry name" value="Glyco_hydro_3_N"/>
</dbReference>
<dbReference type="InterPro" id="IPR044993">
    <property type="entry name" value="BXL"/>
</dbReference>
<dbReference type="InterPro" id="IPR017853">
    <property type="entry name" value="GH"/>
</dbReference>
<protein>
    <submittedName>
        <fullName evidence="5">Glucan 1,4-alpha-glucosidase</fullName>
    </submittedName>
</protein>
<dbReference type="Gene3D" id="3.40.50.1700">
    <property type="entry name" value="Glycoside hydrolase family 3 C-terminal domain"/>
    <property type="match status" value="1"/>
</dbReference>
<dbReference type="FunFam" id="2.60.40.10:FF:000495">
    <property type="entry name" value="Periplasmic beta-glucosidase"/>
    <property type="match status" value="1"/>
</dbReference>
<name>A0A9W6D9N9_9CLOT</name>
<dbReference type="GO" id="GO:0046556">
    <property type="term" value="F:alpha-L-arabinofuranosidase activity"/>
    <property type="evidence" value="ECO:0007669"/>
    <property type="project" value="TreeGrafter"/>
</dbReference>
<dbReference type="PANTHER" id="PTHR42721:SF3">
    <property type="entry name" value="BETA-D-XYLOSIDASE 5-RELATED"/>
    <property type="match status" value="1"/>
</dbReference>
<dbReference type="PRINTS" id="PR00133">
    <property type="entry name" value="GLHYDRLASE3"/>
</dbReference>
<dbReference type="InterPro" id="IPR002772">
    <property type="entry name" value="Glyco_hydro_3_C"/>
</dbReference>
<evidence type="ECO:0000313" key="6">
    <source>
        <dbReference type="Proteomes" id="UP001057868"/>
    </source>
</evidence>
<dbReference type="RefSeq" id="WP_261851551.1">
    <property type="nucleotide sequence ID" value="NZ_BQXY01000002.1"/>
</dbReference>
<comment type="similarity">
    <text evidence="1">Belongs to the glycosyl hydrolase 3 family.</text>
</comment>
<organism evidence="5 6">
    <name type="scientific">Clostridium folliculivorans</name>
    <dbReference type="NCBI Taxonomy" id="2886038"/>
    <lineage>
        <taxon>Bacteria</taxon>
        <taxon>Bacillati</taxon>
        <taxon>Bacillota</taxon>
        <taxon>Clostridia</taxon>
        <taxon>Eubacteriales</taxon>
        <taxon>Clostridiaceae</taxon>
        <taxon>Clostridium</taxon>
    </lineage>
</organism>
<evidence type="ECO:0000256" key="1">
    <source>
        <dbReference type="ARBA" id="ARBA00005336"/>
    </source>
</evidence>
<dbReference type="CDD" id="cd04084">
    <property type="entry name" value="CBM6_xylanase-like"/>
    <property type="match status" value="1"/>
</dbReference>
<dbReference type="CDD" id="cd23343">
    <property type="entry name" value="beta-trefoil_FSCN_BglX-like"/>
    <property type="match status" value="1"/>
</dbReference>
<dbReference type="SUPFAM" id="SSF52279">
    <property type="entry name" value="Beta-D-glucan exohydrolase, C-terminal domain"/>
    <property type="match status" value="1"/>
</dbReference>